<dbReference type="Proteomes" id="UP000444960">
    <property type="component" value="Unassembled WGS sequence"/>
</dbReference>
<proteinExistence type="predicted"/>
<dbReference type="AlphaFoldDB" id="A0A7I9V3E4"/>
<keyword evidence="1" id="KW-0812">Transmembrane</keyword>
<protein>
    <submittedName>
        <fullName evidence="2">Uncharacterized protein</fullName>
    </submittedName>
</protein>
<evidence type="ECO:0000313" key="2">
    <source>
        <dbReference type="EMBL" id="GED99693.1"/>
    </source>
</evidence>
<keyword evidence="1" id="KW-0472">Membrane</keyword>
<dbReference type="RefSeq" id="WP_161893662.1">
    <property type="nucleotide sequence ID" value="NZ_BJOV01000001.1"/>
</dbReference>
<feature type="transmembrane region" description="Helical" evidence="1">
    <location>
        <begin position="70"/>
        <end position="89"/>
    </location>
</feature>
<keyword evidence="3" id="KW-1185">Reference proteome</keyword>
<gene>
    <name evidence="2" type="ORF">nbrc107696_01400</name>
</gene>
<keyword evidence="1" id="KW-1133">Transmembrane helix</keyword>
<evidence type="ECO:0000313" key="3">
    <source>
        <dbReference type="Proteomes" id="UP000444960"/>
    </source>
</evidence>
<organism evidence="2 3">
    <name type="scientific">Gordonia spumicola</name>
    <dbReference type="NCBI Taxonomy" id="589161"/>
    <lineage>
        <taxon>Bacteria</taxon>
        <taxon>Bacillati</taxon>
        <taxon>Actinomycetota</taxon>
        <taxon>Actinomycetes</taxon>
        <taxon>Mycobacteriales</taxon>
        <taxon>Gordoniaceae</taxon>
        <taxon>Gordonia</taxon>
    </lineage>
</organism>
<comment type="caution">
    <text evidence="2">The sequence shown here is derived from an EMBL/GenBank/DDBJ whole genome shotgun (WGS) entry which is preliminary data.</text>
</comment>
<evidence type="ECO:0000256" key="1">
    <source>
        <dbReference type="SAM" id="Phobius"/>
    </source>
</evidence>
<sequence length="99" mass="11042">MTPTPVILAEAGLSECARSGGCFLDFYSMLLVLVLTVVPVLIVLGWVWWGFSSHAADAIDRSDLSEGSRIGWKLVVVCIPFVGAAAYWWKVSRERRRER</sequence>
<feature type="transmembrane region" description="Helical" evidence="1">
    <location>
        <begin position="26"/>
        <end position="50"/>
    </location>
</feature>
<name>A0A7I9V3E4_9ACTN</name>
<dbReference type="EMBL" id="BJOV01000001">
    <property type="protein sequence ID" value="GED99693.1"/>
    <property type="molecule type" value="Genomic_DNA"/>
</dbReference>
<accession>A0A7I9V3E4</accession>
<reference evidence="3" key="1">
    <citation type="submission" date="2019-06" db="EMBL/GenBank/DDBJ databases">
        <title>Gordonia isolated from sludge of a wastewater treatment plant.</title>
        <authorList>
            <person name="Tamura T."/>
            <person name="Aoyama K."/>
            <person name="Kang Y."/>
            <person name="Saito S."/>
            <person name="Akiyama N."/>
            <person name="Yazawa K."/>
            <person name="Gonoi T."/>
            <person name="Mikami Y."/>
        </authorList>
    </citation>
    <scope>NUCLEOTIDE SEQUENCE [LARGE SCALE GENOMIC DNA]</scope>
    <source>
        <strain evidence="3">NBRC 107696</strain>
    </source>
</reference>